<sequence length="283" mass="31986">MEPEEREISPFMVAFVMTMVEIRLHELLTGSNTTIELKGTTWVEPYRRHMDSLFEMLRSKPVLYHKLMHKLFTEVGGSQYASASLHDEVLADLDLEIMEVWTTTGKPPRFHRQYTRRHPEDYVPVPLDSFAANSTSSDTILLSATAEMAPPPPQSPATPLLAPPVSHLRPSLAELRGEKHPDSVTRTSLFMPHPNAPKPTVLSQGPMYVPYFPSSTVRCRAAVWFPKAKRARPSVRGRQFAVSANDRYPSPTSPRQRAWRTLEGVAHGDDVERNLGQRPDVIR</sequence>
<evidence type="ECO:0000313" key="2">
    <source>
        <dbReference type="EMBL" id="KDQ32370.1"/>
    </source>
</evidence>
<dbReference type="Proteomes" id="UP000027073">
    <property type="component" value="Unassembled WGS sequence"/>
</dbReference>
<evidence type="ECO:0000259" key="1">
    <source>
        <dbReference type="Pfam" id="PF20149"/>
    </source>
</evidence>
<feature type="domain" description="DUF6532" evidence="1">
    <location>
        <begin position="6"/>
        <end position="53"/>
    </location>
</feature>
<accession>A0A067NZH8</accession>
<dbReference type="InterPro" id="IPR045341">
    <property type="entry name" value="DUF6532"/>
</dbReference>
<dbReference type="InParanoid" id="A0A067NZH8"/>
<dbReference type="Pfam" id="PF20149">
    <property type="entry name" value="DUF6532"/>
    <property type="match status" value="1"/>
</dbReference>
<proteinExistence type="predicted"/>
<reference evidence="3" key="1">
    <citation type="journal article" date="2014" name="Proc. Natl. Acad. Sci. U.S.A.">
        <title>Extensive sampling of basidiomycete genomes demonstrates inadequacy of the white-rot/brown-rot paradigm for wood decay fungi.</title>
        <authorList>
            <person name="Riley R."/>
            <person name="Salamov A.A."/>
            <person name="Brown D.W."/>
            <person name="Nagy L.G."/>
            <person name="Floudas D."/>
            <person name="Held B.W."/>
            <person name="Levasseur A."/>
            <person name="Lombard V."/>
            <person name="Morin E."/>
            <person name="Otillar R."/>
            <person name="Lindquist E.A."/>
            <person name="Sun H."/>
            <person name="LaButti K.M."/>
            <person name="Schmutz J."/>
            <person name="Jabbour D."/>
            <person name="Luo H."/>
            <person name="Baker S.E."/>
            <person name="Pisabarro A.G."/>
            <person name="Walton J.D."/>
            <person name="Blanchette R.A."/>
            <person name="Henrissat B."/>
            <person name="Martin F."/>
            <person name="Cullen D."/>
            <person name="Hibbett D.S."/>
            <person name="Grigoriev I.V."/>
        </authorList>
    </citation>
    <scope>NUCLEOTIDE SEQUENCE [LARGE SCALE GENOMIC DNA]</scope>
    <source>
        <strain evidence="3">PC15</strain>
    </source>
</reference>
<name>A0A067NZH8_PLEO1</name>
<dbReference type="OrthoDB" id="2803562at2759"/>
<dbReference type="AlphaFoldDB" id="A0A067NZH8"/>
<dbReference type="EMBL" id="KL198005">
    <property type="protein sequence ID" value="KDQ32370.1"/>
    <property type="molecule type" value="Genomic_DNA"/>
</dbReference>
<protein>
    <recommendedName>
        <fullName evidence="1">DUF6532 domain-containing protein</fullName>
    </recommendedName>
</protein>
<evidence type="ECO:0000313" key="3">
    <source>
        <dbReference type="Proteomes" id="UP000027073"/>
    </source>
</evidence>
<organism evidence="2 3">
    <name type="scientific">Pleurotus ostreatus (strain PC15)</name>
    <name type="common">Oyster mushroom</name>
    <dbReference type="NCBI Taxonomy" id="1137138"/>
    <lineage>
        <taxon>Eukaryota</taxon>
        <taxon>Fungi</taxon>
        <taxon>Dikarya</taxon>
        <taxon>Basidiomycota</taxon>
        <taxon>Agaricomycotina</taxon>
        <taxon>Agaricomycetes</taxon>
        <taxon>Agaricomycetidae</taxon>
        <taxon>Agaricales</taxon>
        <taxon>Pleurotineae</taxon>
        <taxon>Pleurotaceae</taxon>
        <taxon>Pleurotus</taxon>
    </lineage>
</organism>
<dbReference type="VEuPathDB" id="FungiDB:PLEOSDRAFT_1100850"/>
<dbReference type="HOGENOM" id="CLU_983930_0_0_1"/>
<gene>
    <name evidence="2" type="ORF">PLEOSDRAFT_1100850</name>
</gene>